<protein>
    <submittedName>
        <fullName evidence="1">Uncharacterized protein</fullName>
    </submittedName>
</protein>
<name>F8N5W8_9BACT</name>
<reference evidence="2" key="1">
    <citation type="journal article" date="2011" name="Stand. Genomic Sci.">
        <title>Non-contiguous finished genome sequence of the opportunistic oral pathogen Prevotella multisaccharivorax type strain (PPPA20).</title>
        <authorList>
            <person name="Pati A."/>
            <person name="Gronow S."/>
            <person name="Lu M."/>
            <person name="Lapidus A."/>
            <person name="Nolan M."/>
            <person name="Lucas S."/>
            <person name="Hammon N."/>
            <person name="Deshpande S."/>
            <person name="Cheng J.F."/>
            <person name="Tapia R."/>
            <person name="Han C."/>
            <person name="Goodwin L."/>
            <person name="Pitluck S."/>
            <person name="Liolios K."/>
            <person name="Pagani I."/>
            <person name="Mavromatis K."/>
            <person name="Mikhailova N."/>
            <person name="Huntemann M."/>
            <person name="Chen A."/>
            <person name="Palaniappan K."/>
            <person name="Land M."/>
            <person name="Hauser L."/>
            <person name="Detter J.C."/>
            <person name="Brambilla E.M."/>
            <person name="Rohde M."/>
            <person name="Goker M."/>
            <person name="Woyke T."/>
            <person name="Bristow J."/>
            <person name="Eisen J.A."/>
            <person name="Markowitz V."/>
            <person name="Hugenholtz P."/>
            <person name="Kyrpides N.C."/>
            <person name="Klenk H.P."/>
            <person name="Ivanova N."/>
        </authorList>
    </citation>
    <scope>NUCLEOTIDE SEQUENCE [LARGE SCALE GENOMIC DNA]</scope>
    <source>
        <strain evidence="2">DSM 17128</strain>
    </source>
</reference>
<dbReference type="EMBL" id="GL945017">
    <property type="protein sequence ID" value="EGN57152.1"/>
    <property type="molecule type" value="Genomic_DNA"/>
</dbReference>
<keyword evidence="2" id="KW-1185">Reference proteome</keyword>
<evidence type="ECO:0000313" key="2">
    <source>
        <dbReference type="Proteomes" id="UP000002772"/>
    </source>
</evidence>
<organism evidence="1 2">
    <name type="scientific">Hallella multisaccharivorax DSM 17128</name>
    <dbReference type="NCBI Taxonomy" id="688246"/>
    <lineage>
        <taxon>Bacteria</taxon>
        <taxon>Pseudomonadati</taxon>
        <taxon>Bacteroidota</taxon>
        <taxon>Bacteroidia</taxon>
        <taxon>Bacteroidales</taxon>
        <taxon>Prevotellaceae</taxon>
        <taxon>Hallella</taxon>
    </lineage>
</organism>
<dbReference type="HOGENOM" id="CLU_3187363_0_0_10"/>
<dbReference type="AlphaFoldDB" id="F8N5W8"/>
<gene>
    <name evidence="1" type="ORF">Premu_1747</name>
</gene>
<evidence type="ECO:0000313" key="1">
    <source>
        <dbReference type="EMBL" id="EGN57152.1"/>
    </source>
</evidence>
<dbReference type="RefSeq" id="WP_007574523.1">
    <property type="nucleotide sequence ID" value="NZ_GL945017.1"/>
</dbReference>
<sequence>MMQILPTEKQPSALSMYIIREIARQYKHPNMTASRDTQRNLACYTA</sequence>
<dbReference type="Proteomes" id="UP000002772">
    <property type="component" value="Unassembled WGS sequence"/>
</dbReference>
<proteinExistence type="predicted"/>
<dbReference type="STRING" id="688246.Premu_1747"/>
<accession>F8N5W8</accession>